<name>Q2UAY8_ASPOR</name>
<feature type="chain" id="PRO_5004216986" evidence="1">
    <location>
        <begin position="22"/>
        <end position="103"/>
    </location>
</feature>
<organism evidence="2 3">
    <name type="scientific">Aspergillus oryzae (strain ATCC 42149 / RIB 40)</name>
    <name type="common">Yellow koji mold</name>
    <dbReference type="NCBI Taxonomy" id="510516"/>
    <lineage>
        <taxon>Eukaryota</taxon>
        <taxon>Fungi</taxon>
        <taxon>Dikarya</taxon>
        <taxon>Ascomycota</taxon>
        <taxon>Pezizomycotina</taxon>
        <taxon>Eurotiomycetes</taxon>
        <taxon>Eurotiomycetidae</taxon>
        <taxon>Eurotiales</taxon>
        <taxon>Aspergillaceae</taxon>
        <taxon>Aspergillus</taxon>
        <taxon>Aspergillus subgen. Circumdati</taxon>
    </lineage>
</organism>
<proteinExistence type="predicted"/>
<evidence type="ECO:0000256" key="1">
    <source>
        <dbReference type="SAM" id="SignalP"/>
    </source>
</evidence>
<dbReference type="KEGG" id="aor:AO090102000180"/>
<keyword evidence="1" id="KW-0732">Signal</keyword>
<dbReference type="HOGENOM" id="CLU_2482936_0_0_1"/>
<keyword evidence="3" id="KW-1185">Reference proteome</keyword>
<dbReference type="GeneID" id="5994455"/>
<dbReference type="EMBL" id="BA000052">
    <property type="protein sequence ID" value="BAE61277.1"/>
    <property type="molecule type" value="Genomic_DNA"/>
</dbReference>
<dbReference type="Proteomes" id="UP000006564">
    <property type="component" value="Chromosome 4"/>
</dbReference>
<dbReference type="RefSeq" id="XP_023091709.1">
    <property type="nucleotide sequence ID" value="XM_023236940.1"/>
</dbReference>
<feature type="signal peptide" evidence="1">
    <location>
        <begin position="1"/>
        <end position="21"/>
    </location>
</feature>
<dbReference type="VEuPathDB" id="FungiDB:AO090102000180"/>
<accession>Q2UAY8</accession>
<sequence>MRISRLLTLGSFWHLLAVVLAGFPAANLSSGLSSPLLVLSPATGIFYPSNGDWTNEIQRLTLHDSLTYLAAVKPATERDVQKLEREDDTQMGGIYRKLVPINS</sequence>
<evidence type="ECO:0000313" key="3">
    <source>
        <dbReference type="Proteomes" id="UP000006564"/>
    </source>
</evidence>
<evidence type="ECO:0000313" key="2">
    <source>
        <dbReference type="EMBL" id="BAE61277.1"/>
    </source>
</evidence>
<dbReference type="AlphaFoldDB" id="Q2UAY8"/>
<protein>
    <submittedName>
        <fullName evidence="2">DNA, SC102</fullName>
    </submittedName>
</protein>
<dbReference type="EMBL" id="AP007162">
    <property type="protein sequence ID" value="BAE61277.1"/>
    <property type="molecule type" value="Genomic_DNA"/>
</dbReference>
<reference evidence="2 3" key="1">
    <citation type="journal article" date="2005" name="Nature">
        <title>Genome sequencing and analysis of Aspergillus oryzae.</title>
        <authorList>
            <person name="Machida M."/>
            <person name="Asai K."/>
            <person name="Sano M."/>
            <person name="Tanaka T."/>
            <person name="Kumagai T."/>
            <person name="Terai G."/>
            <person name="Kusumoto K."/>
            <person name="Arima T."/>
            <person name="Akita O."/>
            <person name="Kashiwagi Y."/>
            <person name="Abe K."/>
            <person name="Gomi K."/>
            <person name="Horiuchi H."/>
            <person name="Kitamoto K."/>
            <person name="Kobayashi T."/>
            <person name="Takeuchi M."/>
            <person name="Denning D.W."/>
            <person name="Galagan J.E."/>
            <person name="Nierman W.C."/>
            <person name="Yu J."/>
            <person name="Archer D.B."/>
            <person name="Bennett J.W."/>
            <person name="Bhatnagar D."/>
            <person name="Cleveland T.E."/>
            <person name="Fedorova N.D."/>
            <person name="Gotoh O."/>
            <person name="Horikawa H."/>
            <person name="Hosoyama A."/>
            <person name="Ichinomiya M."/>
            <person name="Igarashi R."/>
            <person name="Iwashita K."/>
            <person name="Juvvadi P.R."/>
            <person name="Kato M."/>
            <person name="Kato Y."/>
            <person name="Kin T."/>
            <person name="Kokubun A."/>
            <person name="Maeda H."/>
            <person name="Maeyama N."/>
            <person name="Maruyama J."/>
            <person name="Nagasaki H."/>
            <person name="Nakajima T."/>
            <person name="Oda K."/>
            <person name="Okada K."/>
            <person name="Paulsen I."/>
            <person name="Sakamoto K."/>
            <person name="Sawano T."/>
            <person name="Takahashi M."/>
            <person name="Takase K."/>
            <person name="Terabayashi Y."/>
            <person name="Wortman J."/>
            <person name="Yamada O."/>
            <person name="Yamagata Y."/>
            <person name="Anazawa H."/>
            <person name="Hata Y."/>
            <person name="Koide Y."/>
            <person name="Komori T."/>
            <person name="Koyama Y."/>
            <person name="Minetoki T."/>
            <person name="Suharnan S."/>
            <person name="Tanaka A."/>
            <person name="Isono K."/>
            <person name="Kuhara S."/>
            <person name="Ogasawara N."/>
            <person name="Kikuchi H."/>
        </authorList>
    </citation>
    <scope>NUCLEOTIDE SEQUENCE [LARGE SCALE GENOMIC DNA]</scope>
    <source>
        <strain evidence="3">ATCC 42149 / RIB 40</strain>
    </source>
</reference>
<gene>
    <name evidence="2" type="ORF">AO090102000180</name>
</gene>